<dbReference type="Gene3D" id="3.40.640.10">
    <property type="entry name" value="Type I PLP-dependent aspartate aminotransferase-like (Major domain)"/>
    <property type="match status" value="1"/>
</dbReference>
<accession>A0A9E7CYU1</accession>
<sequence>MYKLNPITRELQISGIRKFTDLVASYPDAISLTIGQPHWPTPEHVRRAAAAAIEDGRTTYTPNRGLPALRQAVAMYYSDKFQLEYHPETEILVTAGATHALDISLRTLLQPGDEVLIPGPAYPGYEPVVRLAGANPVLIDTRSDGFKVTPASFKAHVNERTKAIVLASPANPTGVAYTREELSELADALRPTNLYVILDEIYSELHFAEQHVSLATLPDMRHRSIVIHGLSKSHSMTGWRIGFTFAPAEITAEMVKLLQYSITCASSISQYAALAAMEDGRHDAKPMREQYRQNRDLVVESLRQMGLHIVEPQGAFYAFPDITSSGKSSQQFATDLLQEANVAVIPGDAFSALGEGYVRLSYACEPDKLREALERMGRFVARCRG</sequence>
<evidence type="ECO:0000256" key="6">
    <source>
        <dbReference type="RuleBase" id="RU000481"/>
    </source>
</evidence>
<organism evidence="8 9">
    <name type="scientific">Alicyclobacillus acidoterrestris (strain ATCC 49025 / DSM 3922 / CIP 106132 / NCIMB 13137 / GD3B)</name>
    <dbReference type="NCBI Taxonomy" id="1356854"/>
    <lineage>
        <taxon>Bacteria</taxon>
        <taxon>Bacillati</taxon>
        <taxon>Bacillota</taxon>
        <taxon>Bacilli</taxon>
        <taxon>Bacillales</taxon>
        <taxon>Alicyclobacillaceae</taxon>
        <taxon>Alicyclobacillus</taxon>
    </lineage>
</organism>
<gene>
    <name evidence="8" type="ORF">K1I37_02605</name>
</gene>
<dbReference type="InterPro" id="IPR015421">
    <property type="entry name" value="PyrdxlP-dep_Trfase_major"/>
</dbReference>
<protein>
    <recommendedName>
        <fullName evidence="6">Aminotransferase</fullName>
        <ecNumber evidence="6">2.6.1.-</ecNumber>
    </recommendedName>
</protein>
<dbReference type="PANTHER" id="PTHR46383">
    <property type="entry name" value="ASPARTATE AMINOTRANSFERASE"/>
    <property type="match status" value="1"/>
</dbReference>
<dbReference type="InterPro" id="IPR015424">
    <property type="entry name" value="PyrdxlP-dep_Trfase"/>
</dbReference>
<dbReference type="EC" id="2.6.1.-" evidence="6"/>
<evidence type="ECO:0000256" key="3">
    <source>
        <dbReference type="ARBA" id="ARBA00022576"/>
    </source>
</evidence>
<dbReference type="PRINTS" id="PR00753">
    <property type="entry name" value="ACCSYNTHASE"/>
</dbReference>
<evidence type="ECO:0000256" key="5">
    <source>
        <dbReference type="ARBA" id="ARBA00022898"/>
    </source>
</evidence>
<evidence type="ECO:0000256" key="1">
    <source>
        <dbReference type="ARBA" id="ARBA00001933"/>
    </source>
</evidence>
<keyword evidence="3 6" id="KW-0032">Aminotransferase</keyword>
<dbReference type="InterPro" id="IPR004838">
    <property type="entry name" value="NHTrfase_class1_PyrdxlP-BS"/>
</dbReference>
<name>T0CSX2_ALIAG</name>
<evidence type="ECO:0000259" key="7">
    <source>
        <dbReference type="Pfam" id="PF00155"/>
    </source>
</evidence>
<dbReference type="RefSeq" id="WP_021298135.1">
    <property type="nucleotide sequence ID" value="NZ_AURB01000175.1"/>
</dbReference>
<evidence type="ECO:0000256" key="2">
    <source>
        <dbReference type="ARBA" id="ARBA00007441"/>
    </source>
</evidence>
<comment type="cofactor">
    <cofactor evidence="1 6">
        <name>pyridoxal 5'-phosphate</name>
        <dbReference type="ChEBI" id="CHEBI:597326"/>
    </cofactor>
</comment>
<dbReference type="PROSITE" id="PS00105">
    <property type="entry name" value="AA_TRANSFER_CLASS_1"/>
    <property type="match status" value="1"/>
</dbReference>
<evidence type="ECO:0000313" key="8">
    <source>
        <dbReference type="EMBL" id="UNO49461.1"/>
    </source>
</evidence>
<accession>T0CSX2</accession>
<dbReference type="GO" id="GO:0008483">
    <property type="term" value="F:transaminase activity"/>
    <property type="evidence" value="ECO:0007669"/>
    <property type="project" value="UniProtKB-KW"/>
</dbReference>
<dbReference type="AlphaFoldDB" id="T0CSX2"/>
<feature type="domain" description="Aminotransferase class I/classII large" evidence="7">
    <location>
        <begin position="28"/>
        <end position="375"/>
    </location>
</feature>
<dbReference type="PANTHER" id="PTHR46383:SF4">
    <property type="entry name" value="AMINOTRANSFERASE"/>
    <property type="match status" value="1"/>
</dbReference>
<dbReference type="Pfam" id="PF00155">
    <property type="entry name" value="Aminotran_1_2"/>
    <property type="match status" value="1"/>
</dbReference>
<dbReference type="Proteomes" id="UP000829401">
    <property type="component" value="Chromosome"/>
</dbReference>
<dbReference type="CDD" id="cd00609">
    <property type="entry name" value="AAT_like"/>
    <property type="match status" value="1"/>
</dbReference>
<comment type="similarity">
    <text evidence="2 6">Belongs to the class-I pyridoxal-phosphate-dependent aminotransferase family.</text>
</comment>
<keyword evidence="9" id="KW-1185">Reference proteome</keyword>
<dbReference type="FunFam" id="3.40.640.10:FF:000033">
    <property type="entry name" value="Aspartate aminotransferase"/>
    <property type="match status" value="1"/>
</dbReference>
<evidence type="ECO:0000313" key="9">
    <source>
        <dbReference type="Proteomes" id="UP000829401"/>
    </source>
</evidence>
<keyword evidence="5" id="KW-0663">Pyridoxal phosphate</keyword>
<evidence type="ECO:0000256" key="4">
    <source>
        <dbReference type="ARBA" id="ARBA00022679"/>
    </source>
</evidence>
<dbReference type="GO" id="GO:0030170">
    <property type="term" value="F:pyridoxal phosphate binding"/>
    <property type="evidence" value="ECO:0007669"/>
    <property type="project" value="InterPro"/>
</dbReference>
<proteinExistence type="inferred from homology"/>
<dbReference type="STRING" id="1356854.N007_01735"/>
<dbReference type="InterPro" id="IPR004839">
    <property type="entry name" value="Aminotransferase_I/II_large"/>
</dbReference>
<dbReference type="Gene3D" id="3.90.1150.10">
    <property type="entry name" value="Aspartate Aminotransferase, domain 1"/>
    <property type="match status" value="1"/>
</dbReference>
<reference evidence="9" key="1">
    <citation type="journal article" date="2022" name="G3 (Bethesda)">
        <title>Unveiling the complete genome sequence of Alicyclobacillus acidoterrestris DSM 3922T, a taint-producing strain.</title>
        <authorList>
            <person name="Leonardo I.C."/>
            <person name="Barreto Crespo M.T."/>
            <person name="Gaspar F.B."/>
        </authorList>
    </citation>
    <scope>NUCLEOTIDE SEQUENCE [LARGE SCALE GENOMIC DNA]</scope>
    <source>
        <strain evidence="9">DSM 3922</strain>
    </source>
</reference>
<dbReference type="GO" id="GO:0006520">
    <property type="term" value="P:amino acid metabolic process"/>
    <property type="evidence" value="ECO:0007669"/>
    <property type="project" value="InterPro"/>
</dbReference>
<dbReference type="InterPro" id="IPR050596">
    <property type="entry name" value="AspAT/PAT-like"/>
</dbReference>
<dbReference type="KEGG" id="aaco:K1I37_02605"/>
<dbReference type="OrthoDB" id="9802328at2"/>
<dbReference type="SUPFAM" id="SSF53383">
    <property type="entry name" value="PLP-dependent transferases"/>
    <property type="match status" value="1"/>
</dbReference>
<dbReference type="eggNOG" id="COG0436">
    <property type="taxonomic scope" value="Bacteria"/>
</dbReference>
<dbReference type="InterPro" id="IPR015422">
    <property type="entry name" value="PyrdxlP-dep_Trfase_small"/>
</dbReference>
<keyword evidence="4 6" id="KW-0808">Transferase</keyword>
<dbReference type="EMBL" id="CP080467">
    <property type="protein sequence ID" value="UNO49461.1"/>
    <property type="molecule type" value="Genomic_DNA"/>
</dbReference>